<dbReference type="Gene3D" id="4.10.280.10">
    <property type="entry name" value="Helix-loop-helix DNA-binding domain"/>
    <property type="match status" value="1"/>
</dbReference>
<dbReference type="InterPro" id="IPR011598">
    <property type="entry name" value="bHLH_dom"/>
</dbReference>
<dbReference type="Pfam" id="PF00010">
    <property type="entry name" value="HLH"/>
    <property type="match status" value="1"/>
</dbReference>
<gene>
    <name evidence="3" type="ORF">B0T14DRAFT_179202</name>
</gene>
<feature type="region of interest" description="Disordered" evidence="1">
    <location>
        <begin position="1"/>
        <end position="57"/>
    </location>
</feature>
<evidence type="ECO:0000256" key="1">
    <source>
        <dbReference type="SAM" id="MobiDB-lite"/>
    </source>
</evidence>
<dbReference type="GO" id="GO:0046983">
    <property type="term" value="F:protein dimerization activity"/>
    <property type="evidence" value="ECO:0007669"/>
    <property type="project" value="InterPro"/>
</dbReference>
<feature type="domain" description="BHLH" evidence="2">
    <location>
        <begin position="47"/>
        <end position="108"/>
    </location>
</feature>
<protein>
    <recommendedName>
        <fullName evidence="2">BHLH domain-containing protein</fullName>
    </recommendedName>
</protein>
<dbReference type="SUPFAM" id="SSF47459">
    <property type="entry name" value="HLH, helix-loop-helix DNA-binding domain"/>
    <property type="match status" value="1"/>
</dbReference>
<organism evidence="3 4">
    <name type="scientific">Immersiella caudata</name>
    <dbReference type="NCBI Taxonomy" id="314043"/>
    <lineage>
        <taxon>Eukaryota</taxon>
        <taxon>Fungi</taxon>
        <taxon>Dikarya</taxon>
        <taxon>Ascomycota</taxon>
        <taxon>Pezizomycotina</taxon>
        <taxon>Sordariomycetes</taxon>
        <taxon>Sordariomycetidae</taxon>
        <taxon>Sordariales</taxon>
        <taxon>Lasiosphaeriaceae</taxon>
        <taxon>Immersiella</taxon>
    </lineage>
</organism>
<dbReference type="EMBL" id="JAULSU010000003">
    <property type="protein sequence ID" value="KAK0623457.1"/>
    <property type="molecule type" value="Genomic_DNA"/>
</dbReference>
<dbReference type="InterPro" id="IPR052099">
    <property type="entry name" value="Regulatory_TF_Diverse"/>
</dbReference>
<dbReference type="InterPro" id="IPR036638">
    <property type="entry name" value="HLH_DNA-bd_sf"/>
</dbReference>
<evidence type="ECO:0000259" key="2">
    <source>
        <dbReference type="PROSITE" id="PS50888"/>
    </source>
</evidence>
<dbReference type="PANTHER" id="PTHR47336">
    <property type="entry name" value="TRANSCRIPTION FACTOR HMS1-RELATED"/>
    <property type="match status" value="1"/>
</dbReference>
<dbReference type="PANTHER" id="PTHR47336:SF2">
    <property type="entry name" value="TRANSCRIPTION FACTOR HMS1-RELATED"/>
    <property type="match status" value="1"/>
</dbReference>
<evidence type="ECO:0000313" key="4">
    <source>
        <dbReference type="Proteomes" id="UP001175000"/>
    </source>
</evidence>
<evidence type="ECO:0000313" key="3">
    <source>
        <dbReference type="EMBL" id="KAK0623457.1"/>
    </source>
</evidence>
<accession>A0AA39WY03</accession>
<dbReference type="PROSITE" id="PS50888">
    <property type="entry name" value="BHLH"/>
    <property type="match status" value="1"/>
</dbReference>
<keyword evidence="4" id="KW-1185">Reference proteome</keyword>
<proteinExistence type="predicted"/>
<dbReference type="Proteomes" id="UP001175000">
    <property type="component" value="Unassembled WGS sequence"/>
</dbReference>
<dbReference type="SMART" id="SM00353">
    <property type="entry name" value="HLH"/>
    <property type="match status" value="1"/>
</dbReference>
<name>A0AA39WY03_9PEZI</name>
<comment type="caution">
    <text evidence="3">The sequence shown here is derived from an EMBL/GenBank/DDBJ whole genome shotgun (WGS) entry which is preliminary data.</text>
</comment>
<reference evidence="3" key="1">
    <citation type="submission" date="2023-06" db="EMBL/GenBank/DDBJ databases">
        <title>Genome-scale phylogeny and comparative genomics of the fungal order Sordariales.</title>
        <authorList>
            <consortium name="Lawrence Berkeley National Laboratory"/>
            <person name="Hensen N."/>
            <person name="Bonometti L."/>
            <person name="Westerberg I."/>
            <person name="Brannstrom I.O."/>
            <person name="Guillou S."/>
            <person name="Cros-Aarteil S."/>
            <person name="Calhoun S."/>
            <person name="Haridas S."/>
            <person name="Kuo A."/>
            <person name="Mondo S."/>
            <person name="Pangilinan J."/>
            <person name="Riley R."/>
            <person name="Labutti K."/>
            <person name="Andreopoulos B."/>
            <person name="Lipzen A."/>
            <person name="Chen C."/>
            <person name="Yanf M."/>
            <person name="Daum C."/>
            <person name="Ng V."/>
            <person name="Clum A."/>
            <person name="Steindorff A."/>
            <person name="Ohm R."/>
            <person name="Martin F."/>
            <person name="Silar P."/>
            <person name="Natvig D."/>
            <person name="Lalanne C."/>
            <person name="Gautier V."/>
            <person name="Ament-Velasquez S.L."/>
            <person name="Kruys A."/>
            <person name="Hutchinson M.I."/>
            <person name="Powell A.J."/>
            <person name="Barry K."/>
            <person name="Miller A.N."/>
            <person name="Grigoriev I.V."/>
            <person name="Debuchy R."/>
            <person name="Gladieux P."/>
            <person name="Thoren M.H."/>
            <person name="Johannesson H."/>
        </authorList>
    </citation>
    <scope>NUCLEOTIDE SEQUENCE</scope>
    <source>
        <strain evidence="3">CBS 606.72</strain>
    </source>
</reference>
<feature type="compositionally biased region" description="Basic and acidic residues" evidence="1">
    <location>
        <begin position="37"/>
        <end position="57"/>
    </location>
</feature>
<dbReference type="AlphaFoldDB" id="A0AA39WY03"/>
<sequence>MYGTEPNGLPIEASSSSSGKGKSKLRSASRSSKNINHKPDETAEERRNRNAHNIVEKQYRSRLNARFEGLLGALPKSLRSPGTGEGDEEVRLTKGDVLDMSMTYIRTLESQRSDLEKEHEELSTSIACLHAMLANESRPDLDGFSSDST</sequence>